<proteinExistence type="predicted"/>
<keyword evidence="1" id="KW-0472">Membrane</keyword>
<evidence type="ECO:0000256" key="1">
    <source>
        <dbReference type="SAM" id="Phobius"/>
    </source>
</evidence>
<gene>
    <name evidence="2" type="ORF">HDF22_005057</name>
</gene>
<feature type="transmembrane region" description="Helical" evidence="1">
    <location>
        <begin position="83"/>
        <end position="102"/>
    </location>
</feature>
<accession>A0A841JSV4</accession>
<feature type="transmembrane region" description="Helical" evidence="1">
    <location>
        <begin position="114"/>
        <end position="131"/>
    </location>
</feature>
<sequence length="132" mass="14474">MKTQINITPWGLRSVSWWITLLLAAGIIFIGIRFMIIPQVGATGFGISFSNTGDAVYGKIKGIRDAFSGLVLLPFLWMRMRRVTAWVFTTAIIVPTTDALIVLTTNGIHDTAHLMIHGGTALVMIITSVLLF</sequence>
<keyword evidence="1" id="KW-0812">Transmembrane</keyword>
<evidence type="ECO:0008006" key="4">
    <source>
        <dbReference type="Google" id="ProtNLM"/>
    </source>
</evidence>
<evidence type="ECO:0000313" key="2">
    <source>
        <dbReference type="EMBL" id="MBB6130911.1"/>
    </source>
</evidence>
<evidence type="ECO:0000313" key="3">
    <source>
        <dbReference type="Proteomes" id="UP000548326"/>
    </source>
</evidence>
<dbReference type="RefSeq" id="WP_183589573.1">
    <property type="nucleotide sequence ID" value="NZ_JACHCA010000018.1"/>
</dbReference>
<organism evidence="2 3">
    <name type="scientific">Mucilaginibacter lappiensis</name>
    <dbReference type="NCBI Taxonomy" id="354630"/>
    <lineage>
        <taxon>Bacteria</taxon>
        <taxon>Pseudomonadati</taxon>
        <taxon>Bacteroidota</taxon>
        <taxon>Sphingobacteriia</taxon>
        <taxon>Sphingobacteriales</taxon>
        <taxon>Sphingobacteriaceae</taxon>
        <taxon>Mucilaginibacter</taxon>
    </lineage>
</organism>
<name>A0A841JSV4_9SPHI</name>
<dbReference type="AlphaFoldDB" id="A0A841JSV4"/>
<dbReference type="EMBL" id="JACHCA010000018">
    <property type="protein sequence ID" value="MBB6130911.1"/>
    <property type="molecule type" value="Genomic_DNA"/>
</dbReference>
<dbReference type="InterPro" id="IPR025363">
    <property type="entry name" value="DUF4267"/>
</dbReference>
<feature type="transmembrane region" description="Helical" evidence="1">
    <location>
        <begin position="15"/>
        <end position="36"/>
    </location>
</feature>
<reference evidence="2 3" key="1">
    <citation type="submission" date="2020-08" db="EMBL/GenBank/DDBJ databases">
        <title>Genomic Encyclopedia of Type Strains, Phase IV (KMG-V): Genome sequencing to study the core and pangenomes of soil and plant-associated prokaryotes.</title>
        <authorList>
            <person name="Whitman W."/>
        </authorList>
    </citation>
    <scope>NUCLEOTIDE SEQUENCE [LARGE SCALE GENOMIC DNA]</scope>
    <source>
        <strain evidence="2 3">MP601</strain>
    </source>
</reference>
<comment type="caution">
    <text evidence="2">The sequence shown here is derived from an EMBL/GenBank/DDBJ whole genome shotgun (WGS) entry which is preliminary data.</text>
</comment>
<protein>
    <recommendedName>
        <fullName evidence="4">DUF4267 domain-containing protein</fullName>
    </recommendedName>
</protein>
<dbReference type="Pfam" id="PF14087">
    <property type="entry name" value="DUF4267"/>
    <property type="match status" value="1"/>
</dbReference>
<keyword evidence="1" id="KW-1133">Transmembrane helix</keyword>
<dbReference type="Proteomes" id="UP000548326">
    <property type="component" value="Unassembled WGS sequence"/>
</dbReference>